<dbReference type="RefSeq" id="WP_125482241.1">
    <property type="nucleotide sequence ID" value="NZ_RSFW01000037.1"/>
</dbReference>
<comment type="caution">
    <text evidence="1">The sequence shown here is derived from an EMBL/GenBank/DDBJ whole genome shotgun (WGS) entry which is preliminary data.</text>
</comment>
<name>A0A3R9FBN3_9BACI</name>
<dbReference type="Proteomes" id="UP000279911">
    <property type="component" value="Unassembled WGS sequence"/>
</dbReference>
<dbReference type="OrthoDB" id="8558788at2"/>
<dbReference type="EMBL" id="RSFW01000037">
    <property type="protein sequence ID" value="RSD21064.1"/>
    <property type="molecule type" value="Genomic_DNA"/>
</dbReference>
<sequence>MQNNTPSGDEQQRKKLERELKRRVLANKLINEIEQEKNNTILNKVGLILNKYPHTRNSDVSLMLKFWEVFEGHKSDSIEKKDMYFFERLTSVARARAKIQNEYGLFPADEKVRKFRRSKEEKEKEFQIESKPEMPIIYIYADETGKNDDFVVVGSLWILDEKRNGQIVRSLETWVKGKKTAGVQVPGEFHFVDIKNNGNNIDIYKEFFSYFMSIASDVISFTAIAVNKKNIKKHIDDLISDLFYQIVRIGIEHEKKNNRISFPKQLSYLKDEEKGESPYRIKGIQDTIVDKLKIHYGDNIKLNKFVPVDSKHVKLIQIADLFTGSLNRIINHQRKNPEAQKNAKDDFAQIVLDSMGLEEIHVDIEKLEMDNLHEEITSDMSKLFVFNE</sequence>
<evidence type="ECO:0000313" key="2">
    <source>
        <dbReference type="Proteomes" id="UP000279911"/>
    </source>
</evidence>
<protein>
    <submittedName>
        <fullName evidence="1">DUF3800 domain-containing protein</fullName>
    </submittedName>
</protein>
<reference evidence="2" key="1">
    <citation type="submission" date="2018-12" db="EMBL/GenBank/DDBJ databases">
        <title>Bacillus chawlae sp. nov., Bacillus glennii sp. nov., and Bacillus saganii sp. nov. Isolated from the Vehicle Assembly Building at Kennedy Space Center where the Viking Spacecraft were Assembled.</title>
        <authorList>
            <person name="Seuylemezian A."/>
            <person name="Vaishampayan P."/>
        </authorList>
    </citation>
    <scope>NUCLEOTIDE SEQUENCE [LARGE SCALE GENOMIC DNA]</scope>
    <source>
        <strain evidence="2">DSM 13966</strain>
    </source>
</reference>
<dbReference type="InterPro" id="IPR024524">
    <property type="entry name" value="DUF3800"/>
</dbReference>
<evidence type="ECO:0000313" key="1">
    <source>
        <dbReference type="EMBL" id="RSD21064.1"/>
    </source>
</evidence>
<organism evidence="1 2">
    <name type="scientific">Mesobacillus subterraneus</name>
    <dbReference type="NCBI Taxonomy" id="285983"/>
    <lineage>
        <taxon>Bacteria</taxon>
        <taxon>Bacillati</taxon>
        <taxon>Bacillota</taxon>
        <taxon>Bacilli</taxon>
        <taxon>Bacillales</taxon>
        <taxon>Bacillaceae</taxon>
        <taxon>Mesobacillus</taxon>
    </lineage>
</organism>
<accession>A0A3R9FBN3</accession>
<dbReference type="AlphaFoldDB" id="A0A3R9FBN3"/>
<gene>
    <name evidence="1" type="ORF">EJA10_22455</name>
</gene>
<dbReference type="Pfam" id="PF12686">
    <property type="entry name" value="DUF3800"/>
    <property type="match status" value="1"/>
</dbReference>
<proteinExistence type="predicted"/>